<feature type="transmembrane region" description="Helical" evidence="1">
    <location>
        <begin position="515"/>
        <end position="543"/>
    </location>
</feature>
<protein>
    <submittedName>
        <fullName evidence="2">Uncharacterized protein</fullName>
    </submittedName>
</protein>
<dbReference type="RefSeq" id="XP_031850984.1">
    <property type="nucleotide sequence ID" value="XM_031995093.1"/>
</dbReference>
<accession>A0A5E8B4Q5</accession>
<feature type="transmembrane region" description="Helical" evidence="1">
    <location>
        <begin position="486"/>
        <end position="509"/>
    </location>
</feature>
<evidence type="ECO:0000313" key="3">
    <source>
        <dbReference type="Proteomes" id="UP000398389"/>
    </source>
</evidence>
<sequence length="647" mass="74220">MTVVRIYWPTNALAHDSPAVAIGWRNGPEDLVVVTTLPRVAPAVAASLLASDALLANYHLPPEQIYSICGVSRLSVLGTVNMEKPDLQGDPALFSAEIKADSKYPVLHYCPDHTYAQVILFDPPLSYRLQYFALHPPSLELPEKASFTVISEQLEKSLVDQELETQELCARVKSHAEYSQQDLDNRSRILHNCIAQLNTCRDLGAALRKQSTSQVLENRPQHWQGPRAISRFLSRLLIYIVCGLRLCAETALVLIEWRPTSPQGHWHAFKELSATAQQIDLRLQQFCYWPVQYLRIRQQSQDWTRNYAAFNVEYVLFYNSIWLIINDVIIGITMAKLLLEFRVDVCQQLSRVVDLLTLDFERTILWLMDWPGGLKLNNELAAFFGGLFIWVVQFWRVALTLLRPFFSSMVLVVAYSGFGGATLLLSLVSDLVSLATAHVYAFYLASGRIYHWQLTVLRSLFHLFRGKKRNVLRNRVDSCTYELDQLLMGTIFFTSLIFLLPTVLVFYLTFAACRFGIILVNALLESCLAYLNHFPLFAIMLYFKDYKRLPGGISFVPVDTIASVNSTTTNYVYLKPRPLPFSTIFFQYRLLYSRIRFWYLSFPVIIRLLSGQFVPIQRSQLYALLYSKLPKERVPTTKLYQDLLAQL</sequence>
<gene>
    <name evidence="2" type="ORF">SAPINGB_P000369</name>
</gene>
<feature type="transmembrane region" description="Helical" evidence="1">
    <location>
        <begin position="316"/>
        <end position="339"/>
    </location>
</feature>
<dbReference type="OrthoDB" id="70250at2759"/>
<dbReference type="InterPro" id="IPR007720">
    <property type="entry name" value="PigQ/GPI1"/>
</dbReference>
<keyword evidence="3" id="KW-1185">Reference proteome</keyword>
<keyword evidence="1" id="KW-1133">Transmembrane helix</keyword>
<feature type="transmembrane region" description="Helical" evidence="1">
    <location>
        <begin position="380"/>
        <end position="402"/>
    </location>
</feature>
<dbReference type="EMBL" id="CABVLU010000001">
    <property type="protein sequence ID" value="VVT44296.1"/>
    <property type="molecule type" value="Genomic_DNA"/>
</dbReference>
<feature type="transmembrane region" description="Helical" evidence="1">
    <location>
        <begin position="597"/>
        <end position="616"/>
    </location>
</feature>
<reference evidence="2 3" key="1">
    <citation type="submission" date="2019-09" db="EMBL/GenBank/DDBJ databases">
        <authorList>
            <person name="Brejova B."/>
        </authorList>
    </citation>
    <scope>NUCLEOTIDE SEQUENCE [LARGE SCALE GENOMIC DNA]</scope>
</reference>
<name>A0A5E8B4Q5_9ASCO</name>
<dbReference type="GO" id="GO:0016020">
    <property type="term" value="C:membrane"/>
    <property type="evidence" value="ECO:0007669"/>
    <property type="project" value="InterPro"/>
</dbReference>
<proteinExistence type="predicted"/>
<dbReference type="PANTHER" id="PTHR21329:SF3">
    <property type="entry name" value="PHOSPHATIDYLINOSITOL N-ACETYLGLUCOSAMINYLTRANSFERASE SUBUNIT Q"/>
    <property type="match status" value="1"/>
</dbReference>
<dbReference type="GO" id="GO:0005783">
    <property type="term" value="C:endoplasmic reticulum"/>
    <property type="evidence" value="ECO:0007669"/>
    <property type="project" value="TreeGrafter"/>
</dbReference>
<dbReference type="Pfam" id="PF05024">
    <property type="entry name" value="Gpi1"/>
    <property type="match status" value="1"/>
</dbReference>
<keyword evidence="1" id="KW-0472">Membrane</keyword>
<dbReference type="Proteomes" id="UP000398389">
    <property type="component" value="Unassembled WGS sequence"/>
</dbReference>
<dbReference type="GO" id="GO:0006506">
    <property type="term" value="P:GPI anchor biosynthetic process"/>
    <property type="evidence" value="ECO:0007669"/>
    <property type="project" value="InterPro"/>
</dbReference>
<dbReference type="PANTHER" id="PTHR21329">
    <property type="entry name" value="PHOSPHATIDYLINOSITOL N-ACETYLGLUCOSAMINYLTRANSFERASE SUBUNIT Q-RELATED"/>
    <property type="match status" value="1"/>
</dbReference>
<feature type="transmembrane region" description="Helical" evidence="1">
    <location>
        <begin position="409"/>
        <end position="429"/>
    </location>
</feature>
<evidence type="ECO:0000313" key="2">
    <source>
        <dbReference type="EMBL" id="VVT44296.1"/>
    </source>
</evidence>
<evidence type="ECO:0000256" key="1">
    <source>
        <dbReference type="SAM" id="Phobius"/>
    </source>
</evidence>
<organism evidence="2 3">
    <name type="scientific">Magnusiomyces paraingens</name>
    <dbReference type="NCBI Taxonomy" id="2606893"/>
    <lineage>
        <taxon>Eukaryota</taxon>
        <taxon>Fungi</taxon>
        <taxon>Dikarya</taxon>
        <taxon>Ascomycota</taxon>
        <taxon>Saccharomycotina</taxon>
        <taxon>Dipodascomycetes</taxon>
        <taxon>Dipodascales</taxon>
        <taxon>Dipodascaceae</taxon>
        <taxon>Magnusiomyces</taxon>
    </lineage>
</organism>
<dbReference type="GeneID" id="43579193"/>
<dbReference type="AlphaFoldDB" id="A0A5E8B4Q5"/>
<keyword evidence="1" id="KW-0812">Transmembrane</keyword>